<evidence type="ECO:0000256" key="2">
    <source>
        <dbReference type="ARBA" id="ARBA00023002"/>
    </source>
</evidence>
<dbReference type="InterPro" id="IPR003680">
    <property type="entry name" value="Flavodoxin_fold"/>
</dbReference>
<comment type="caution">
    <text evidence="4">The sequence shown here is derived from an EMBL/GenBank/DDBJ whole genome shotgun (WGS) entry which is preliminary data.</text>
</comment>
<dbReference type="GO" id="GO:0016491">
    <property type="term" value="F:oxidoreductase activity"/>
    <property type="evidence" value="ECO:0007669"/>
    <property type="project" value="UniProtKB-KW"/>
</dbReference>
<accession>A0ABU7ZGI1</accession>
<evidence type="ECO:0000313" key="5">
    <source>
        <dbReference type="Proteomes" id="UP001432017"/>
    </source>
</evidence>
<comment type="similarity">
    <text evidence="1">Belongs to the NAD(P)H dehydrogenase (quinone) family.</text>
</comment>
<proteinExistence type="inferred from homology"/>
<dbReference type="RefSeq" id="WP_334254534.1">
    <property type="nucleotide sequence ID" value="NZ_JBAJJM010000016.1"/>
</dbReference>
<sequence>MKHLIIYAHPNPNSFNHAILEKAVEASPNNVIVRDLYQLNFQPNLSWQEFHQSISQQYAEDVTKEHQYWREADVITLIYPLWWMGFPAILKGYLDRVLSYDFAYRNGDIESIGLLTDKKMQQFVTLGNPNEKYERKGFLAAFEHTLGKGLFEFCGISEVQMHYFGDVGLKETDYAAILQEVEQSCREILK</sequence>
<dbReference type="EMBL" id="JBAJJM010000016">
    <property type="protein sequence ID" value="MEG9476571.1"/>
    <property type="molecule type" value="Genomic_DNA"/>
</dbReference>
<protein>
    <submittedName>
        <fullName evidence="4">NAD(P)H-dependent oxidoreductase</fullName>
        <ecNumber evidence="4">1.-.-.-</ecNumber>
        <ecNumber evidence="4">1.6.99.-</ecNumber>
    </submittedName>
</protein>
<dbReference type="SUPFAM" id="SSF52218">
    <property type="entry name" value="Flavoproteins"/>
    <property type="match status" value="1"/>
</dbReference>
<dbReference type="Pfam" id="PF02525">
    <property type="entry name" value="Flavodoxin_2"/>
    <property type="match status" value="1"/>
</dbReference>
<dbReference type="InterPro" id="IPR051545">
    <property type="entry name" value="NAD(P)H_dehydrogenase_qn"/>
</dbReference>
<dbReference type="EC" id="1.-.-.-" evidence="4"/>
<dbReference type="PANTHER" id="PTHR10204">
    <property type="entry name" value="NAD P H OXIDOREDUCTASE-RELATED"/>
    <property type="match status" value="1"/>
</dbReference>
<dbReference type="Gene3D" id="3.40.50.360">
    <property type="match status" value="1"/>
</dbReference>
<evidence type="ECO:0000259" key="3">
    <source>
        <dbReference type="Pfam" id="PF02525"/>
    </source>
</evidence>
<organism evidence="4 5">
    <name type="scientific">Mannheimia indoligenes</name>
    <dbReference type="NCBI Taxonomy" id="3103145"/>
    <lineage>
        <taxon>Bacteria</taxon>
        <taxon>Pseudomonadati</taxon>
        <taxon>Pseudomonadota</taxon>
        <taxon>Gammaproteobacteria</taxon>
        <taxon>Pasteurellales</taxon>
        <taxon>Pasteurellaceae</taxon>
        <taxon>Mannheimia</taxon>
    </lineage>
</organism>
<evidence type="ECO:0000313" key="4">
    <source>
        <dbReference type="EMBL" id="MEG9476571.1"/>
    </source>
</evidence>
<name>A0ABU7ZGI1_9PAST</name>
<dbReference type="Proteomes" id="UP001432017">
    <property type="component" value="Unassembled WGS sequence"/>
</dbReference>
<keyword evidence="5" id="KW-1185">Reference proteome</keyword>
<reference evidence="4" key="1">
    <citation type="submission" date="2023-12" db="EMBL/GenBank/DDBJ databases">
        <title>Mannheima indologenes sp. nov. proposed for Clade V organisms of Mannheimia.</title>
        <authorList>
            <person name="Christensen H."/>
        </authorList>
    </citation>
    <scope>NUCLEOTIDE SEQUENCE</scope>
    <source>
        <strain evidence="4">M14.4</strain>
    </source>
</reference>
<dbReference type="InterPro" id="IPR029039">
    <property type="entry name" value="Flavoprotein-like_sf"/>
</dbReference>
<keyword evidence="2 4" id="KW-0560">Oxidoreductase</keyword>
<feature type="domain" description="Flavodoxin-like fold" evidence="3">
    <location>
        <begin position="1"/>
        <end position="185"/>
    </location>
</feature>
<dbReference type="PANTHER" id="PTHR10204:SF34">
    <property type="entry name" value="NAD(P)H DEHYDROGENASE [QUINONE] 1 ISOFORM 1"/>
    <property type="match status" value="1"/>
</dbReference>
<evidence type="ECO:0000256" key="1">
    <source>
        <dbReference type="ARBA" id="ARBA00006252"/>
    </source>
</evidence>
<dbReference type="EC" id="1.6.99.-" evidence="4"/>
<gene>
    <name evidence="4" type="ORF">V6W77_09875</name>
</gene>